<feature type="zinc finger region" description="CHC2-type" evidence="12">
    <location>
        <begin position="38"/>
        <end position="62"/>
    </location>
</feature>
<dbReference type="OrthoDB" id="9803773at2"/>
<organism evidence="14 15">
    <name type="scientific">Ferrithrix thermotolerans DSM 19514</name>
    <dbReference type="NCBI Taxonomy" id="1121881"/>
    <lineage>
        <taxon>Bacteria</taxon>
        <taxon>Bacillati</taxon>
        <taxon>Actinomycetota</taxon>
        <taxon>Acidimicrobiia</taxon>
        <taxon>Acidimicrobiales</taxon>
        <taxon>Acidimicrobiaceae</taxon>
        <taxon>Ferrithrix</taxon>
    </lineage>
</organism>
<dbReference type="GO" id="GO:1990077">
    <property type="term" value="C:primosome complex"/>
    <property type="evidence" value="ECO:0007669"/>
    <property type="project" value="UniProtKB-KW"/>
</dbReference>
<dbReference type="PANTHER" id="PTHR30313:SF2">
    <property type="entry name" value="DNA PRIMASE"/>
    <property type="match status" value="1"/>
</dbReference>
<dbReference type="GO" id="GO:0005737">
    <property type="term" value="C:cytoplasm"/>
    <property type="evidence" value="ECO:0007669"/>
    <property type="project" value="TreeGrafter"/>
</dbReference>
<keyword evidence="4 12" id="KW-0548">Nucleotidyltransferase</keyword>
<evidence type="ECO:0000256" key="6">
    <source>
        <dbReference type="ARBA" id="ARBA00022723"/>
    </source>
</evidence>
<evidence type="ECO:0000256" key="11">
    <source>
        <dbReference type="ARBA" id="ARBA00023163"/>
    </source>
</evidence>
<dbReference type="Gene3D" id="3.40.1360.10">
    <property type="match status" value="1"/>
</dbReference>
<feature type="domain" description="Toprim" evidence="13">
    <location>
        <begin position="260"/>
        <end position="339"/>
    </location>
</feature>
<dbReference type="Gene3D" id="3.90.580.10">
    <property type="entry name" value="Zinc finger, CHC2-type domain"/>
    <property type="match status" value="1"/>
</dbReference>
<proteinExistence type="inferred from homology"/>
<keyword evidence="2 12" id="KW-0639">Primosome</keyword>
<dbReference type="HAMAP" id="MF_00974">
    <property type="entry name" value="DNA_primase_DnaG"/>
    <property type="match status" value="1"/>
</dbReference>
<keyword evidence="11 12" id="KW-0804">Transcription</keyword>
<dbReference type="Pfam" id="PF08275">
    <property type="entry name" value="DNAG_N"/>
    <property type="match status" value="1"/>
</dbReference>
<comment type="catalytic activity">
    <reaction evidence="12">
        <text>ssDNA + n NTP = ssDNA/pppN(pN)n-1 hybrid + (n-1) diphosphate.</text>
        <dbReference type="EC" id="2.7.7.101"/>
    </reaction>
</comment>
<evidence type="ECO:0000256" key="3">
    <source>
        <dbReference type="ARBA" id="ARBA00022679"/>
    </source>
</evidence>
<dbReference type="FunFam" id="3.90.580.10:FF:000001">
    <property type="entry name" value="DNA primase"/>
    <property type="match status" value="1"/>
</dbReference>
<keyword evidence="7 12" id="KW-0863">Zinc-finger</keyword>
<dbReference type="Proteomes" id="UP000184295">
    <property type="component" value="Unassembled WGS sequence"/>
</dbReference>
<evidence type="ECO:0000256" key="5">
    <source>
        <dbReference type="ARBA" id="ARBA00022705"/>
    </source>
</evidence>
<dbReference type="SUPFAM" id="SSF57783">
    <property type="entry name" value="Zinc beta-ribbon"/>
    <property type="match status" value="1"/>
</dbReference>
<keyword evidence="3 12" id="KW-0808">Transferase</keyword>
<dbReference type="Gene3D" id="3.90.980.10">
    <property type="entry name" value="DNA primase, catalytic core, N-terminal domain"/>
    <property type="match status" value="1"/>
</dbReference>
<evidence type="ECO:0000256" key="8">
    <source>
        <dbReference type="ARBA" id="ARBA00022833"/>
    </source>
</evidence>
<dbReference type="InterPro" id="IPR006295">
    <property type="entry name" value="DNA_primase_DnaG"/>
</dbReference>
<dbReference type="GO" id="GO:0008270">
    <property type="term" value="F:zinc ion binding"/>
    <property type="evidence" value="ECO:0007669"/>
    <property type="project" value="UniProtKB-UniRule"/>
</dbReference>
<keyword evidence="9" id="KW-0460">Magnesium</keyword>
<dbReference type="InterPro" id="IPR013264">
    <property type="entry name" value="DNAG_N"/>
</dbReference>
<comment type="similarity">
    <text evidence="12">Belongs to the DnaG primase family.</text>
</comment>
<evidence type="ECO:0000256" key="9">
    <source>
        <dbReference type="ARBA" id="ARBA00022842"/>
    </source>
</evidence>
<keyword evidence="6 12" id="KW-0479">Metal-binding</keyword>
<dbReference type="RefSeq" id="WP_072789635.1">
    <property type="nucleotide sequence ID" value="NZ_FQUL01000012.1"/>
</dbReference>
<dbReference type="GO" id="GO:0006269">
    <property type="term" value="P:DNA replication, synthesis of primer"/>
    <property type="evidence" value="ECO:0007669"/>
    <property type="project" value="UniProtKB-UniRule"/>
</dbReference>
<dbReference type="InterPro" id="IPR002694">
    <property type="entry name" value="Znf_CHC2"/>
</dbReference>
<dbReference type="AlphaFoldDB" id="A0A1M4US78"/>
<dbReference type="InterPro" id="IPR034151">
    <property type="entry name" value="TOPRIM_DnaG_bac"/>
</dbReference>
<evidence type="ECO:0000256" key="10">
    <source>
        <dbReference type="ARBA" id="ARBA00023125"/>
    </source>
</evidence>
<dbReference type="STRING" id="1121881.SAMN02745225_01068"/>
<evidence type="ECO:0000313" key="14">
    <source>
        <dbReference type="EMBL" id="SHE59566.1"/>
    </source>
</evidence>
<dbReference type="EMBL" id="FQUL01000012">
    <property type="protein sequence ID" value="SHE59566.1"/>
    <property type="molecule type" value="Genomic_DNA"/>
</dbReference>
<dbReference type="SMART" id="SM00400">
    <property type="entry name" value="ZnF_CHCC"/>
    <property type="match status" value="1"/>
</dbReference>
<dbReference type="Pfam" id="PF13155">
    <property type="entry name" value="Toprim_2"/>
    <property type="match status" value="1"/>
</dbReference>
<evidence type="ECO:0000259" key="13">
    <source>
        <dbReference type="PROSITE" id="PS50880"/>
    </source>
</evidence>
<reference evidence="15" key="1">
    <citation type="submission" date="2016-11" db="EMBL/GenBank/DDBJ databases">
        <authorList>
            <person name="Varghese N."/>
            <person name="Submissions S."/>
        </authorList>
    </citation>
    <scope>NUCLEOTIDE SEQUENCE [LARGE SCALE GENOMIC DNA]</scope>
    <source>
        <strain evidence="15">DSM 19514</strain>
    </source>
</reference>
<dbReference type="CDD" id="cd03364">
    <property type="entry name" value="TOPRIM_DnaG_primases"/>
    <property type="match status" value="1"/>
</dbReference>
<dbReference type="PANTHER" id="PTHR30313">
    <property type="entry name" value="DNA PRIMASE"/>
    <property type="match status" value="1"/>
</dbReference>
<keyword evidence="5 12" id="KW-0235">DNA replication</keyword>
<keyword evidence="8 12" id="KW-0862">Zinc</keyword>
<keyword evidence="10 12" id="KW-0238">DNA-binding</keyword>
<comment type="domain">
    <text evidence="12">Contains an N-terminal zinc-binding domain, a central core domain that contains the primase activity, and a C-terminal DnaB-binding domain.</text>
</comment>
<evidence type="ECO:0000256" key="4">
    <source>
        <dbReference type="ARBA" id="ARBA00022695"/>
    </source>
</evidence>
<dbReference type="InterPro" id="IPR036977">
    <property type="entry name" value="DNA_primase_Znf_CHC2"/>
</dbReference>
<protein>
    <recommendedName>
        <fullName evidence="12">DNA primase</fullName>
        <ecNumber evidence="12">2.7.7.101</ecNumber>
    </recommendedName>
</protein>
<dbReference type="GO" id="GO:0003899">
    <property type="term" value="F:DNA-directed RNA polymerase activity"/>
    <property type="evidence" value="ECO:0007669"/>
    <property type="project" value="UniProtKB-UniRule"/>
</dbReference>
<gene>
    <name evidence="12" type="primary">dnaG</name>
    <name evidence="14" type="ORF">SAMN02745225_01068</name>
</gene>
<keyword evidence="15" id="KW-1185">Reference proteome</keyword>
<evidence type="ECO:0000256" key="7">
    <source>
        <dbReference type="ARBA" id="ARBA00022771"/>
    </source>
</evidence>
<evidence type="ECO:0000313" key="15">
    <source>
        <dbReference type="Proteomes" id="UP000184295"/>
    </source>
</evidence>
<dbReference type="GO" id="GO:0000428">
    <property type="term" value="C:DNA-directed RNA polymerase complex"/>
    <property type="evidence" value="ECO:0007669"/>
    <property type="project" value="UniProtKB-KW"/>
</dbReference>
<sequence>MAYSDDDKERVLTATDMVALVSEQVPLKRVGRRFVGLCPFHSEGTPSFSVNPEQGLYYCFGCQASGDAISFVMQTLRVDFQEALEHLARRSGIQLIEVSSPSKASKSKRESHLSLLSRAQQWFAKTLADNTVGREAREYLRSRGITQEAIDRFGIGFAPEEADLLQRAIGASAEDFVEVGLGYKDDRGLVRDHFRGRVMFPISDATGRVVAFGGRILPEIQEKSSYPLPKYKNSPETYLYHKRRVLYGLDLARSTIVARNEVVVCEGYTDVVGLWQAGVENAVATCGTALSDEHFERLKNFAKRIVLSFDADSAGQNAAERFYKFEKNFNIQIYVAKVPYGKDPAEVAKDNPELLPKMIEDASPYLMFRLSRLFEGADMTTSEQRAKVADEAISMLIEHPSPLVRSEYLGLIADATKISFSELKGRVERRAKVARRGVPSEDAQTKGRWAVSEGDRAALETLRHLINDPGELSEIVVPQLFRVSEFAELATIVGNCSSVSEAASRLSDVGGDLSDLFYRLIADPPVSEILDVLATFVSREALYELESITQRLKRGDVEGDLLTLSSRIAQARRLVEAIGSGVDVPAHTGELISWLLEVRSSK</sequence>
<dbReference type="InterPro" id="IPR019475">
    <property type="entry name" value="DNA_primase_DnaB-bd"/>
</dbReference>
<comment type="subunit">
    <text evidence="12">Monomer. Interacts with DnaB.</text>
</comment>
<name>A0A1M4US78_9ACTN</name>
<dbReference type="InterPro" id="IPR050219">
    <property type="entry name" value="DnaG_primase"/>
</dbReference>
<dbReference type="InterPro" id="IPR030846">
    <property type="entry name" value="DnaG_bac"/>
</dbReference>
<accession>A0A1M4US78</accession>
<dbReference type="SUPFAM" id="SSF56731">
    <property type="entry name" value="DNA primase core"/>
    <property type="match status" value="1"/>
</dbReference>
<evidence type="ECO:0000256" key="1">
    <source>
        <dbReference type="ARBA" id="ARBA00022478"/>
    </source>
</evidence>
<dbReference type="InterPro" id="IPR006171">
    <property type="entry name" value="TOPRIM_dom"/>
</dbReference>
<dbReference type="NCBIfam" id="TIGR01391">
    <property type="entry name" value="dnaG"/>
    <property type="match status" value="1"/>
</dbReference>
<keyword evidence="1 12" id="KW-0240">DNA-directed RNA polymerase</keyword>
<dbReference type="GO" id="GO:0003677">
    <property type="term" value="F:DNA binding"/>
    <property type="evidence" value="ECO:0007669"/>
    <property type="project" value="UniProtKB-KW"/>
</dbReference>
<dbReference type="Pfam" id="PF01807">
    <property type="entry name" value="Zn_ribbon_DnaG"/>
    <property type="match status" value="1"/>
</dbReference>
<dbReference type="Pfam" id="PF10410">
    <property type="entry name" value="DnaB_bind"/>
    <property type="match status" value="1"/>
</dbReference>
<evidence type="ECO:0000256" key="2">
    <source>
        <dbReference type="ARBA" id="ARBA00022515"/>
    </source>
</evidence>
<comment type="function">
    <text evidence="12">RNA polymerase that catalyzes the synthesis of short RNA molecules used as primers for DNA polymerase during DNA replication.</text>
</comment>
<dbReference type="SMART" id="SM00493">
    <property type="entry name" value="TOPRIM"/>
    <property type="match status" value="1"/>
</dbReference>
<evidence type="ECO:0000256" key="12">
    <source>
        <dbReference type="HAMAP-Rule" id="MF_00974"/>
    </source>
</evidence>
<dbReference type="EC" id="2.7.7.101" evidence="12"/>
<dbReference type="InterPro" id="IPR037068">
    <property type="entry name" value="DNA_primase_core_N_sf"/>
</dbReference>
<comment type="cofactor">
    <cofactor evidence="12">
        <name>Zn(2+)</name>
        <dbReference type="ChEBI" id="CHEBI:29105"/>
    </cofactor>
    <text evidence="12">Binds 1 zinc ion per monomer.</text>
</comment>
<dbReference type="PROSITE" id="PS50880">
    <property type="entry name" value="TOPRIM"/>
    <property type="match status" value="1"/>
</dbReference>